<accession>A0A1B1UJ08</accession>
<gene>
    <name evidence="2" type="ORF">LMTR13_23965</name>
</gene>
<name>A0A1B1UJ08_9BRAD</name>
<keyword evidence="3" id="KW-1185">Reference proteome</keyword>
<dbReference type="Proteomes" id="UP000092839">
    <property type="component" value="Chromosome"/>
</dbReference>
<dbReference type="EMBL" id="CP016428">
    <property type="protein sequence ID" value="ANW02768.1"/>
    <property type="molecule type" value="Genomic_DNA"/>
</dbReference>
<proteinExistence type="predicted"/>
<dbReference type="AlphaFoldDB" id="A0A1B1UJ08"/>
<feature type="region of interest" description="Disordered" evidence="1">
    <location>
        <begin position="99"/>
        <end position="119"/>
    </location>
</feature>
<evidence type="ECO:0000313" key="3">
    <source>
        <dbReference type="Proteomes" id="UP000092839"/>
    </source>
</evidence>
<sequence length="119" mass="13148">MLFSRREPDGRQLAYPPVSRRIETIRSPLVELLLKCGGGQAASARQRERCPEPPLDGSHQRLTFLLPKETALLGATATDVLLDGIELCDMLERLARNGRRTRGGKFGEVTPHADQQNAS</sequence>
<organism evidence="2 3">
    <name type="scientific">Bradyrhizobium icense</name>
    <dbReference type="NCBI Taxonomy" id="1274631"/>
    <lineage>
        <taxon>Bacteria</taxon>
        <taxon>Pseudomonadati</taxon>
        <taxon>Pseudomonadota</taxon>
        <taxon>Alphaproteobacteria</taxon>
        <taxon>Hyphomicrobiales</taxon>
        <taxon>Nitrobacteraceae</taxon>
        <taxon>Bradyrhizobium</taxon>
    </lineage>
</organism>
<evidence type="ECO:0000256" key="1">
    <source>
        <dbReference type="SAM" id="MobiDB-lite"/>
    </source>
</evidence>
<protein>
    <submittedName>
        <fullName evidence="2">Uncharacterized protein</fullName>
    </submittedName>
</protein>
<evidence type="ECO:0000313" key="2">
    <source>
        <dbReference type="EMBL" id="ANW02768.1"/>
    </source>
</evidence>
<dbReference type="KEGG" id="bic:LMTR13_23965"/>
<reference evidence="2 3" key="1">
    <citation type="submission" date="2016-07" db="EMBL/GenBank/DDBJ databases">
        <title>Complete genome sequence of Bradyrhizobium icense LMTR 13T, a potential inoculant strain isolated from lima bean (Phaseolus lunatus) in Peru.</title>
        <authorList>
            <person name="Ormeno-Orrillo E."/>
            <person name="Duran D."/>
            <person name="Rogel M.A."/>
            <person name="Rey L."/>
            <person name="Imperial J."/>
            <person name="Ruiz-Argueso T."/>
            <person name="Martinez-Romero E."/>
        </authorList>
    </citation>
    <scope>NUCLEOTIDE SEQUENCE [LARGE SCALE GENOMIC DNA]</scope>
    <source>
        <strain evidence="2 3">LMTR 13</strain>
    </source>
</reference>